<dbReference type="Pfam" id="PF00108">
    <property type="entry name" value="Thiolase_N"/>
    <property type="match status" value="1"/>
</dbReference>
<dbReference type="PANTHER" id="PTHR18919:SF165">
    <property type="entry name" value="ACETYL-COA ACETYLTRANSFERASE"/>
    <property type="match status" value="1"/>
</dbReference>
<evidence type="ECO:0000259" key="9">
    <source>
        <dbReference type="Pfam" id="PF02803"/>
    </source>
</evidence>
<evidence type="ECO:0000256" key="6">
    <source>
        <dbReference type="PIRSR" id="PIRSR000429-1"/>
    </source>
</evidence>
<keyword evidence="3 7" id="KW-0808">Transferase</keyword>
<dbReference type="PIRSF" id="PIRSF000429">
    <property type="entry name" value="Ac-CoA_Ac_transf"/>
    <property type="match status" value="1"/>
</dbReference>
<keyword evidence="11" id="KW-1185">Reference proteome</keyword>
<feature type="active site" description="Proton acceptor" evidence="6">
    <location>
        <position position="362"/>
    </location>
</feature>
<name>A0A1Y2HRG5_9FUNG</name>
<evidence type="ECO:0000256" key="4">
    <source>
        <dbReference type="ARBA" id="ARBA00023315"/>
    </source>
</evidence>
<feature type="active site" description="Acyl-thioester intermediate" evidence="6">
    <location>
        <position position="94"/>
    </location>
</feature>
<gene>
    <name evidence="10" type="ORF">BCR44DRAFT_1479460</name>
</gene>
<dbReference type="PROSITE" id="PS00098">
    <property type="entry name" value="THIOLASE_1"/>
    <property type="match status" value="1"/>
</dbReference>
<protein>
    <recommendedName>
        <fullName evidence="2">acetyl-CoA C-acetyltransferase</fullName>
        <ecNumber evidence="2">2.3.1.9</ecNumber>
    </recommendedName>
</protein>
<evidence type="ECO:0000256" key="5">
    <source>
        <dbReference type="ARBA" id="ARBA00037924"/>
    </source>
</evidence>
<evidence type="ECO:0000256" key="7">
    <source>
        <dbReference type="RuleBase" id="RU003557"/>
    </source>
</evidence>
<dbReference type="Proteomes" id="UP000193411">
    <property type="component" value="Unassembled WGS sequence"/>
</dbReference>
<organism evidence="10 11">
    <name type="scientific">Catenaria anguillulae PL171</name>
    <dbReference type="NCBI Taxonomy" id="765915"/>
    <lineage>
        <taxon>Eukaryota</taxon>
        <taxon>Fungi</taxon>
        <taxon>Fungi incertae sedis</taxon>
        <taxon>Blastocladiomycota</taxon>
        <taxon>Blastocladiomycetes</taxon>
        <taxon>Blastocladiales</taxon>
        <taxon>Catenariaceae</taxon>
        <taxon>Catenaria</taxon>
    </lineage>
</organism>
<evidence type="ECO:0000256" key="1">
    <source>
        <dbReference type="ARBA" id="ARBA00010982"/>
    </source>
</evidence>
<accession>A0A1Y2HRG5</accession>
<evidence type="ECO:0000313" key="11">
    <source>
        <dbReference type="Proteomes" id="UP000193411"/>
    </source>
</evidence>
<dbReference type="InterPro" id="IPR020617">
    <property type="entry name" value="Thiolase_C"/>
</dbReference>
<proteinExistence type="inferred from homology"/>
<evidence type="ECO:0000256" key="3">
    <source>
        <dbReference type="ARBA" id="ARBA00022679"/>
    </source>
</evidence>
<dbReference type="PROSITE" id="PS00099">
    <property type="entry name" value="THIOLASE_3"/>
    <property type="match status" value="1"/>
</dbReference>
<dbReference type="GO" id="GO:0005739">
    <property type="term" value="C:mitochondrion"/>
    <property type="evidence" value="ECO:0007669"/>
    <property type="project" value="TreeGrafter"/>
</dbReference>
<dbReference type="PANTHER" id="PTHR18919">
    <property type="entry name" value="ACETYL-COA C-ACYLTRANSFERASE"/>
    <property type="match status" value="1"/>
</dbReference>
<evidence type="ECO:0000259" key="8">
    <source>
        <dbReference type="Pfam" id="PF00108"/>
    </source>
</evidence>
<keyword evidence="4 7" id="KW-0012">Acyltransferase</keyword>
<dbReference type="InterPro" id="IPR020616">
    <property type="entry name" value="Thiolase_N"/>
</dbReference>
<feature type="domain" description="Thiolase C-terminal" evidence="9">
    <location>
        <begin position="288"/>
        <end position="405"/>
    </location>
</feature>
<dbReference type="CDD" id="cd00751">
    <property type="entry name" value="thiolase"/>
    <property type="match status" value="1"/>
</dbReference>
<dbReference type="PROSITE" id="PS00737">
    <property type="entry name" value="THIOLASE_2"/>
    <property type="match status" value="1"/>
</dbReference>
<comment type="pathway">
    <text evidence="5">Metabolic intermediate biosynthesis; (R)-mevalonate biosynthesis; (R)-mevalonate from acetyl-CoA: step 1/3.</text>
</comment>
<dbReference type="InterPro" id="IPR020610">
    <property type="entry name" value="Thiolase_AS"/>
</dbReference>
<dbReference type="EMBL" id="MCFL01000013">
    <property type="protein sequence ID" value="ORZ37186.1"/>
    <property type="molecule type" value="Genomic_DNA"/>
</dbReference>
<dbReference type="Gene3D" id="3.40.47.10">
    <property type="match status" value="1"/>
</dbReference>
<dbReference type="InterPro" id="IPR020615">
    <property type="entry name" value="Thiolase_acyl_enz_int_AS"/>
</dbReference>
<sequence>MSNQLNDTDVYILAAGRTPMGGLLGSLASLTAIDLGKHVVQGTLARTPLRTDEIDEVVFGNVIAAGNGQNPARQVAVKAGLPHSTPATTINKVCASGLKAVAFASQAIRLGDAHTVIAGGTESMTNAPHLFPKARTGVKYGSAEIVDAVAVDGLTDAFGQYAMGVAAEATNRDYALTREMQDDYAIESYTKAGAATRDGKFAEIIPVEVAQGKGKPNKLVTADDEVSNFLPDKMRTLRPSFDPKGSVTAANASPLSDGAAAIVLVSGKKLKQLVADGRLAPHSTTVFKVLATADAEQEPVKFTTTPAVALPKALAKAGISADQLDFVELNEAFACVALANVHILGLPKEKVNVFGGAVAMGHPLGASGARILATLTTVLNAHNARYGAAAICNGGGGATACVIERVQLAGALENRL</sequence>
<dbReference type="GO" id="GO:0003985">
    <property type="term" value="F:acetyl-CoA C-acetyltransferase activity"/>
    <property type="evidence" value="ECO:0007669"/>
    <property type="project" value="UniProtKB-EC"/>
</dbReference>
<feature type="active site" description="Proton acceptor" evidence="6">
    <location>
        <position position="392"/>
    </location>
</feature>
<dbReference type="InterPro" id="IPR016039">
    <property type="entry name" value="Thiolase-like"/>
</dbReference>
<comment type="caution">
    <text evidence="10">The sequence shown here is derived from an EMBL/GenBank/DDBJ whole genome shotgun (WGS) entry which is preliminary data.</text>
</comment>
<evidence type="ECO:0000313" key="10">
    <source>
        <dbReference type="EMBL" id="ORZ37186.1"/>
    </source>
</evidence>
<reference evidence="10 11" key="1">
    <citation type="submission" date="2016-07" db="EMBL/GenBank/DDBJ databases">
        <title>Pervasive Adenine N6-methylation of Active Genes in Fungi.</title>
        <authorList>
            <consortium name="DOE Joint Genome Institute"/>
            <person name="Mondo S.J."/>
            <person name="Dannebaum R.O."/>
            <person name="Kuo R.C."/>
            <person name="Labutti K."/>
            <person name="Haridas S."/>
            <person name="Kuo A."/>
            <person name="Salamov A."/>
            <person name="Ahrendt S.R."/>
            <person name="Lipzen A."/>
            <person name="Sullivan W."/>
            <person name="Andreopoulos W.B."/>
            <person name="Clum A."/>
            <person name="Lindquist E."/>
            <person name="Daum C."/>
            <person name="Ramamoorthy G.K."/>
            <person name="Gryganskyi A."/>
            <person name="Culley D."/>
            <person name="Magnuson J.K."/>
            <person name="James T.Y."/>
            <person name="O'Malley M.A."/>
            <person name="Stajich J.E."/>
            <person name="Spatafora J.W."/>
            <person name="Visel A."/>
            <person name="Grigoriev I.V."/>
        </authorList>
    </citation>
    <scope>NUCLEOTIDE SEQUENCE [LARGE SCALE GENOMIC DNA]</scope>
    <source>
        <strain evidence="10 11">PL171</strain>
    </source>
</reference>
<dbReference type="SUPFAM" id="SSF53901">
    <property type="entry name" value="Thiolase-like"/>
    <property type="match status" value="2"/>
</dbReference>
<dbReference type="NCBIfam" id="TIGR01930">
    <property type="entry name" value="AcCoA-C-Actrans"/>
    <property type="match status" value="1"/>
</dbReference>
<dbReference type="EC" id="2.3.1.9" evidence="2"/>
<dbReference type="InterPro" id="IPR002155">
    <property type="entry name" value="Thiolase"/>
</dbReference>
<comment type="similarity">
    <text evidence="1 7">Belongs to the thiolase-like superfamily. Thiolase family.</text>
</comment>
<dbReference type="AlphaFoldDB" id="A0A1Y2HRG5"/>
<dbReference type="InterPro" id="IPR020613">
    <property type="entry name" value="Thiolase_CS"/>
</dbReference>
<feature type="domain" description="Thiolase N-terminal" evidence="8">
    <location>
        <begin position="10"/>
        <end position="266"/>
    </location>
</feature>
<dbReference type="STRING" id="765915.A0A1Y2HRG5"/>
<dbReference type="Pfam" id="PF02803">
    <property type="entry name" value="Thiolase_C"/>
    <property type="match status" value="1"/>
</dbReference>
<dbReference type="GO" id="GO:0006635">
    <property type="term" value="P:fatty acid beta-oxidation"/>
    <property type="evidence" value="ECO:0007669"/>
    <property type="project" value="TreeGrafter"/>
</dbReference>
<evidence type="ECO:0000256" key="2">
    <source>
        <dbReference type="ARBA" id="ARBA00012705"/>
    </source>
</evidence>
<dbReference type="OrthoDB" id="5404651at2759"/>
<dbReference type="GO" id="GO:0006696">
    <property type="term" value="P:ergosterol biosynthetic process"/>
    <property type="evidence" value="ECO:0007669"/>
    <property type="project" value="TreeGrafter"/>
</dbReference>